<proteinExistence type="predicted"/>
<dbReference type="RefSeq" id="WP_079446931.1">
    <property type="nucleotide sequence ID" value="NZ_MWPQ01000040.1"/>
</dbReference>
<dbReference type="AlphaFoldDB" id="A0A1V4HY39"/>
<evidence type="ECO:0000313" key="2">
    <source>
        <dbReference type="Proteomes" id="UP000189940"/>
    </source>
</evidence>
<dbReference type="Proteomes" id="UP000189940">
    <property type="component" value="Unassembled WGS sequence"/>
</dbReference>
<keyword evidence="2" id="KW-1185">Reference proteome</keyword>
<protein>
    <recommendedName>
        <fullName evidence="3">HEPN domain-containing protein</fullName>
    </recommendedName>
</protein>
<sequence>MNTGPSTYPGELATPDQVRRLADEYRKAAHHLLGLGRKGEPLSRAPFRFAAIHAVELYLNAFLLQQGQDAALVRGLQHNLAARTDLALQKGLVLRQRTVAHLHSMATNREYLVMRYGPETTATASQVNRLSATLDEVAAKVTTAILVTN</sequence>
<accession>A0A1V4HY39</accession>
<name>A0A1V4HY39_NITVU</name>
<gene>
    <name evidence="1" type="ORF">B2M20_10275</name>
</gene>
<evidence type="ECO:0008006" key="3">
    <source>
        <dbReference type="Google" id="ProtNLM"/>
    </source>
</evidence>
<comment type="caution">
    <text evidence="1">The sequence shown here is derived from an EMBL/GenBank/DDBJ whole genome shotgun (WGS) entry which is preliminary data.</text>
</comment>
<dbReference type="EMBL" id="MWPQ01000040">
    <property type="protein sequence ID" value="OPH82901.1"/>
    <property type="molecule type" value="Genomic_DNA"/>
</dbReference>
<reference evidence="1 2" key="1">
    <citation type="submission" date="2017-02" db="EMBL/GenBank/DDBJ databases">
        <title>Genome sequence of the nitrite-oxidizing bacterium Nitrobacter vulgaris strain Ab1.</title>
        <authorList>
            <person name="Mellbye B.L."/>
            <person name="Davis E.W."/>
            <person name="Spieck E."/>
            <person name="Chang J.H."/>
            <person name="Bottomley P.J."/>
            <person name="Sayavedra-Soto L.A."/>
        </authorList>
    </citation>
    <scope>NUCLEOTIDE SEQUENCE [LARGE SCALE GENOMIC DNA]</scope>
    <source>
        <strain evidence="1 2">Ab1</strain>
    </source>
</reference>
<evidence type="ECO:0000313" key="1">
    <source>
        <dbReference type="EMBL" id="OPH82901.1"/>
    </source>
</evidence>
<dbReference type="OrthoDB" id="7854481at2"/>
<organism evidence="1 2">
    <name type="scientific">Nitrobacter vulgaris</name>
    <dbReference type="NCBI Taxonomy" id="29421"/>
    <lineage>
        <taxon>Bacteria</taxon>
        <taxon>Pseudomonadati</taxon>
        <taxon>Pseudomonadota</taxon>
        <taxon>Alphaproteobacteria</taxon>
        <taxon>Hyphomicrobiales</taxon>
        <taxon>Nitrobacteraceae</taxon>
        <taxon>Nitrobacter</taxon>
    </lineage>
</organism>